<keyword evidence="2" id="KW-1185">Reference proteome</keyword>
<dbReference type="EMBL" id="SNZR01000013">
    <property type="protein sequence ID" value="TDR90227.1"/>
    <property type="molecule type" value="Genomic_DNA"/>
</dbReference>
<accession>A0A4R7C155</accession>
<sequence length="85" mass="8730">MSRVASPPVPTAVPAVTEEDVDAVLAEFGGDARAAVRGLLNDLDTLARDHAASVSHGFVRGDLPRLLLPSRRAQIAEAGGTGSGR</sequence>
<dbReference type="OrthoDB" id="8162650at2"/>
<name>A0A4R7C155_9HYPH</name>
<evidence type="ECO:0000313" key="1">
    <source>
        <dbReference type="EMBL" id="TDR90227.1"/>
    </source>
</evidence>
<dbReference type="RefSeq" id="WP_133771447.1">
    <property type="nucleotide sequence ID" value="NZ_SNZR01000013.1"/>
</dbReference>
<proteinExistence type="predicted"/>
<dbReference type="AlphaFoldDB" id="A0A4R7C155"/>
<protein>
    <submittedName>
        <fullName evidence="1">Uncharacterized protein</fullName>
    </submittedName>
</protein>
<evidence type="ECO:0000313" key="2">
    <source>
        <dbReference type="Proteomes" id="UP000295122"/>
    </source>
</evidence>
<organism evidence="1 2">
    <name type="scientific">Enterovirga rhinocerotis</name>
    <dbReference type="NCBI Taxonomy" id="1339210"/>
    <lineage>
        <taxon>Bacteria</taxon>
        <taxon>Pseudomonadati</taxon>
        <taxon>Pseudomonadota</taxon>
        <taxon>Alphaproteobacteria</taxon>
        <taxon>Hyphomicrobiales</taxon>
        <taxon>Methylobacteriaceae</taxon>
        <taxon>Enterovirga</taxon>
    </lineage>
</organism>
<reference evidence="1 2" key="1">
    <citation type="submission" date="2019-03" db="EMBL/GenBank/DDBJ databases">
        <title>Genomic Encyclopedia of Type Strains, Phase IV (KMG-IV): sequencing the most valuable type-strain genomes for metagenomic binning, comparative biology and taxonomic classification.</title>
        <authorList>
            <person name="Goeker M."/>
        </authorList>
    </citation>
    <scope>NUCLEOTIDE SEQUENCE [LARGE SCALE GENOMIC DNA]</scope>
    <source>
        <strain evidence="1 2">DSM 25903</strain>
    </source>
</reference>
<gene>
    <name evidence="1" type="ORF">EV668_3069</name>
</gene>
<dbReference type="Proteomes" id="UP000295122">
    <property type="component" value="Unassembled WGS sequence"/>
</dbReference>
<comment type="caution">
    <text evidence="1">The sequence shown here is derived from an EMBL/GenBank/DDBJ whole genome shotgun (WGS) entry which is preliminary data.</text>
</comment>